<evidence type="ECO:0000256" key="3">
    <source>
        <dbReference type="ARBA" id="ARBA00022679"/>
    </source>
</evidence>
<dbReference type="GO" id="GO:0032259">
    <property type="term" value="P:methylation"/>
    <property type="evidence" value="ECO:0007669"/>
    <property type="project" value="UniProtKB-KW"/>
</dbReference>
<comment type="similarity">
    <text evidence="1">Belongs to the class IV-like SAM-binding methyltransferase superfamily. RNA methyltransferase TrmH family.</text>
</comment>
<gene>
    <name evidence="6" type="ORF">C7383_11326</name>
</gene>
<dbReference type="AlphaFoldDB" id="A0AB73T075"/>
<dbReference type="InterPro" id="IPR029028">
    <property type="entry name" value="Alpha/beta_knot_MTases"/>
</dbReference>
<sequence length="257" mass="28853">MITSTANQQIKNLVQLQKKGKARKDQDVFIAEGLKMYQEAPQDKIVRTYISESFLKNPENSSIKGLKDAEVLEDRIFDYVSDTKTPQGIMCIVRQRHDKIEDILKEEKPLIMILENLQDPGNLGTIIRTAEGAGVTGIIMSSQTVDIYNPKTIRSTMGSVYRVPCVRSEDIYADIDKIKEAGVRVYAAHLKGKSSYTEEYYSEGTAFLIGNEGNGLSREMAEKADKYILIPMCGRVESLNAAVASTILMFEARRQRN</sequence>
<evidence type="ECO:0000256" key="2">
    <source>
        <dbReference type="ARBA" id="ARBA00022603"/>
    </source>
</evidence>
<evidence type="ECO:0000256" key="1">
    <source>
        <dbReference type="ARBA" id="ARBA00007228"/>
    </source>
</evidence>
<dbReference type="EMBL" id="QGGY01000013">
    <property type="protein sequence ID" value="PWJ73242.1"/>
    <property type="molecule type" value="Genomic_DNA"/>
</dbReference>
<dbReference type="Pfam" id="PF22435">
    <property type="entry name" value="MRM3-like_sub_bind"/>
    <property type="match status" value="1"/>
</dbReference>
<organism evidence="6 7">
    <name type="scientific">Murimonas intestini</name>
    <dbReference type="NCBI Taxonomy" id="1337051"/>
    <lineage>
        <taxon>Bacteria</taxon>
        <taxon>Bacillati</taxon>
        <taxon>Bacillota</taxon>
        <taxon>Clostridia</taxon>
        <taxon>Lachnospirales</taxon>
        <taxon>Lachnospiraceae</taxon>
        <taxon>Murimonas</taxon>
    </lineage>
</organism>
<dbReference type="GO" id="GO:0006396">
    <property type="term" value="P:RNA processing"/>
    <property type="evidence" value="ECO:0007669"/>
    <property type="project" value="InterPro"/>
</dbReference>
<proteinExistence type="inferred from homology"/>
<dbReference type="GO" id="GO:0003723">
    <property type="term" value="F:RNA binding"/>
    <property type="evidence" value="ECO:0007669"/>
    <property type="project" value="InterPro"/>
</dbReference>
<dbReference type="InterPro" id="IPR029064">
    <property type="entry name" value="Ribosomal_eL30-like_sf"/>
</dbReference>
<evidence type="ECO:0000313" key="6">
    <source>
        <dbReference type="EMBL" id="PWJ73242.1"/>
    </source>
</evidence>
<dbReference type="Proteomes" id="UP000245412">
    <property type="component" value="Unassembled WGS sequence"/>
</dbReference>
<dbReference type="SUPFAM" id="SSF55315">
    <property type="entry name" value="L30e-like"/>
    <property type="match status" value="1"/>
</dbReference>
<protein>
    <submittedName>
        <fullName evidence="6">TrmH family RNA methyltransferase</fullName>
    </submittedName>
</protein>
<dbReference type="InterPro" id="IPR029026">
    <property type="entry name" value="tRNA_m1G_MTases_N"/>
</dbReference>
<evidence type="ECO:0000313" key="7">
    <source>
        <dbReference type="Proteomes" id="UP000245412"/>
    </source>
</evidence>
<dbReference type="InterPro" id="IPR053888">
    <property type="entry name" value="MRM3-like_sub_bind"/>
</dbReference>
<evidence type="ECO:0000259" key="5">
    <source>
        <dbReference type="Pfam" id="PF22435"/>
    </source>
</evidence>
<name>A0AB73T075_9FIRM</name>
<dbReference type="PANTHER" id="PTHR43191">
    <property type="entry name" value="RRNA METHYLTRANSFERASE 3"/>
    <property type="match status" value="1"/>
</dbReference>
<dbReference type="InterPro" id="IPR001537">
    <property type="entry name" value="SpoU_MeTrfase"/>
</dbReference>
<feature type="domain" description="MRM3-like substrate binding" evidence="5">
    <location>
        <begin position="7"/>
        <end position="90"/>
    </location>
</feature>
<keyword evidence="7" id="KW-1185">Reference proteome</keyword>
<dbReference type="GO" id="GO:0008173">
    <property type="term" value="F:RNA methyltransferase activity"/>
    <property type="evidence" value="ECO:0007669"/>
    <property type="project" value="InterPro"/>
</dbReference>
<feature type="domain" description="tRNA/rRNA methyltransferase SpoU type" evidence="4">
    <location>
        <begin position="110"/>
        <end position="250"/>
    </location>
</feature>
<dbReference type="RefSeq" id="WP_109747783.1">
    <property type="nucleotide sequence ID" value="NZ_JANKBI010000026.1"/>
</dbReference>
<dbReference type="Gene3D" id="3.30.1330.30">
    <property type="match status" value="1"/>
</dbReference>
<dbReference type="PANTHER" id="PTHR43191:SF2">
    <property type="entry name" value="RRNA METHYLTRANSFERASE 3, MITOCHONDRIAL"/>
    <property type="match status" value="1"/>
</dbReference>
<keyword evidence="2 6" id="KW-0489">Methyltransferase</keyword>
<dbReference type="Gene3D" id="3.40.1280.10">
    <property type="match status" value="1"/>
</dbReference>
<accession>A0AB73T075</accession>
<dbReference type="Pfam" id="PF00588">
    <property type="entry name" value="SpoU_methylase"/>
    <property type="match status" value="1"/>
</dbReference>
<keyword evidence="3" id="KW-0808">Transferase</keyword>
<reference evidence="6 7" key="1">
    <citation type="submission" date="2018-05" db="EMBL/GenBank/DDBJ databases">
        <authorList>
            <person name="Goeker M."/>
            <person name="Huntemann M."/>
            <person name="Clum A."/>
            <person name="Pillay M."/>
            <person name="Palaniappan K."/>
            <person name="Varghese N."/>
            <person name="Mikhailova N."/>
            <person name="Stamatis D."/>
            <person name="Reddy T."/>
            <person name="Daum C."/>
            <person name="Shapiro N."/>
            <person name="Ivanova N."/>
            <person name="Kyrpides N."/>
            <person name="Woyke T."/>
        </authorList>
    </citation>
    <scope>NUCLEOTIDE SEQUENCE [LARGE SCALE GENOMIC DNA]</scope>
    <source>
        <strain evidence="6 7">DSM 26524</strain>
    </source>
</reference>
<comment type="caution">
    <text evidence="6">The sequence shown here is derived from an EMBL/GenBank/DDBJ whole genome shotgun (WGS) entry which is preliminary data.</text>
</comment>
<evidence type="ECO:0000259" key="4">
    <source>
        <dbReference type="Pfam" id="PF00588"/>
    </source>
</evidence>
<dbReference type="InterPro" id="IPR051259">
    <property type="entry name" value="rRNA_Methyltransferase"/>
</dbReference>
<dbReference type="CDD" id="cd18095">
    <property type="entry name" value="SpoU-like_rRNA-MTase"/>
    <property type="match status" value="1"/>
</dbReference>
<dbReference type="SUPFAM" id="SSF75217">
    <property type="entry name" value="alpha/beta knot"/>
    <property type="match status" value="1"/>
</dbReference>